<evidence type="ECO:0000256" key="10">
    <source>
        <dbReference type="SAM" id="Phobius"/>
    </source>
</evidence>
<feature type="transmembrane region" description="Helical" evidence="10">
    <location>
        <begin position="310"/>
        <end position="329"/>
    </location>
</feature>
<accession>A0ABY7DH04</accession>
<evidence type="ECO:0000256" key="8">
    <source>
        <dbReference type="ARBA" id="ARBA00023136"/>
    </source>
</evidence>
<evidence type="ECO:0000256" key="4">
    <source>
        <dbReference type="ARBA" id="ARBA00022679"/>
    </source>
</evidence>
<keyword evidence="7" id="KW-0350">Heme biosynthesis</keyword>
<organism evidence="11 12">
    <name type="scientific">Mya arenaria</name>
    <name type="common">Soft-shell clam</name>
    <dbReference type="NCBI Taxonomy" id="6604"/>
    <lineage>
        <taxon>Eukaryota</taxon>
        <taxon>Metazoa</taxon>
        <taxon>Spiralia</taxon>
        <taxon>Lophotrochozoa</taxon>
        <taxon>Mollusca</taxon>
        <taxon>Bivalvia</taxon>
        <taxon>Autobranchia</taxon>
        <taxon>Heteroconchia</taxon>
        <taxon>Euheterodonta</taxon>
        <taxon>Imparidentia</taxon>
        <taxon>Neoheterodontei</taxon>
        <taxon>Myida</taxon>
        <taxon>Myoidea</taxon>
        <taxon>Myidae</taxon>
        <taxon>Mya</taxon>
    </lineage>
</organism>
<keyword evidence="6 10" id="KW-1133">Transmembrane helix</keyword>
<evidence type="ECO:0000313" key="12">
    <source>
        <dbReference type="Proteomes" id="UP001164746"/>
    </source>
</evidence>
<evidence type="ECO:0000256" key="9">
    <source>
        <dbReference type="ARBA" id="ARBA00030253"/>
    </source>
</evidence>
<dbReference type="NCBIfam" id="TIGR01473">
    <property type="entry name" value="cyoE_ctaB"/>
    <property type="match status" value="1"/>
</dbReference>
<evidence type="ECO:0000256" key="7">
    <source>
        <dbReference type="ARBA" id="ARBA00023133"/>
    </source>
</evidence>
<sequence length="505" mass="56535">MSFFQAKYLRKASSPIVNGKRLYSGLSGITPVKNPTLCRNCLDPNCLIKNVYLTKWFATKPKVLTDECDHGHNGSSHNQALERPRLKRKQLNIRVPKNIRSKITQPQLLYVDKQENDIIPNSATDKDSTFDDDLFLYFKKSSVTVDINKSSSKPIEVNVKDRDETLEINLDYVEELEMDNTNPAQNIESITEVLWRETKLDYNKLPEYYMKLSKIRLTGLVVITTMAGYAMAPDPFMLSTFLLCTAGTALTSCSANSINQFFEVPFDAQMNRTKNRVLVRGHLSPLHAATFSVITGTMGVGILAAGVNPVTAALGAFNLGLYTMVYTPMKRYSIANTWVGSVVGAIPPMMGWAACTGGLEPGAWLLAAILYAWQFPHFNSLSWNLRPDYSRGGYRMSSVVRPDMCKRVALRHSIGMIGLCGVAPLVDLTTWTFVAYSLPLNVYMSYLAWNFYRKGDSNSSRKLFRFTLAHIPILMVLMIACKKRGENKPEQLQSTNPQSALVPSL</sequence>
<evidence type="ECO:0000256" key="1">
    <source>
        <dbReference type="ARBA" id="ARBA00004141"/>
    </source>
</evidence>
<evidence type="ECO:0000256" key="6">
    <source>
        <dbReference type="ARBA" id="ARBA00022989"/>
    </source>
</evidence>
<name>A0ABY7DH04_MYAAR</name>
<protein>
    <recommendedName>
        <fullName evidence="3">Protoheme IX farnesyltransferase, mitochondrial</fullName>
    </recommendedName>
    <alternativeName>
        <fullName evidence="9">Heme O synthase</fullName>
    </alternativeName>
</protein>
<dbReference type="InterPro" id="IPR006369">
    <property type="entry name" value="Protohaem_IX_farnesylTrfase"/>
</dbReference>
<keyword evidence="4" id="KW-0808">Transferase</keyword>
<evidence type="ECO:0000313" key="11">
    <source>
        <dbReference type="EMBL" id="WAQ96976.1"/>
    </source>
</evidence>
<dbReference type="PANTHER" id="PTHR43448:SF2">
    <property type="entry name" value="PROTOHEME IX FARNESYLTRANSFERASE, MITOCHONDRIAL"/>
    <property type="match status" value="1"/>
</dbReference>
<comment type="subcellular location">
    <subcellularLocation>
        <location evidence="1">Membrane</location>
        <topology evidence="1">Multi-pass membrane protein</topology>
    </subcellularLocation>
</comment>
<keyword evidence="12" id="KW-1185">Reference proteome</keyword>
<dbReference type="CDD" id="cd13957">
    <property type="entry name" value="PT_UbiA_Cox10"/>
    <property type="match status" value="1"/>
</dbReference>
<dbReference type="Proteomes" id="UP001164746">
    <property type="component" value="Chromosome 2"/>
</dbReference>
<dbReference type="InterPro" id="IPR000537">
    <property type="entry name" value="UbiA_prenyltransferase"/>
</dbReference>
<keyword evidence="8 10" id="KW-0472">Membrane</keyword>
<comment type="similarity">
    <text evidence="2">Belongs to the UbiA prenyltransferase family.</text>
</comment>
<dbReference type="Gene3D" id="1.10.357.140">
    <property type="entry name" value="UbiA prenyltransferase"/>
    <property type="match status" value="1"/>
</dbReference>
<proteinExistence type="inferred from homology"/>
<dbReference type="Pfam" id="PF01040">
    <property type="entry name" value="UbiA"/>
    <property type="match status" value="1"/>
</dbReference>
<evidence type="ECO:0000256" key="3">
    <source>
        <dbReference type="ARBA" id="ARBA00016335"/>
    </source>
</evidence>
<evidence type="ECO:0000256" key="5">
    <source>
        <dbReference type="ARBA" id="ARBA00022692"/>
    </source>
</evidence>
<reference evidence="11" key="1">
    <citation type="submission" date="2022-11" db="EMBL/GenBank/DDBJ databases">
        <title>Centuries of genome instability and evolution in soft-shell clam transmissible cancer (bioRxiv).</title>
        <authorList>
            <person name="Hart S.F.M."/>
            <person name="Yonemitsu M.A."/>
            <person name="Giersch R.M."/>
            <person name="Beal B.F."/>
            <person name="Arriagada G."/>
            <person name="Davis B.W."/>
            <person name="Ostrander E.A."/>
            <person name="Goff S.P."/>
            <person name="Metzger M.J."/>
        </authorList>
    </citation>
    <scope>NUCLEOTIDE SEQUENCE</scope>
    <source>
        <strain evidence="11">MELC-2E11</strain>
        <tissue evidence="11">Siphon/mantle</tissue>
    </source>
</reference>
<feature type="transmembrane region" description="Helical" evidence="10">
    <location>
        <begin position="463"/>
        <end position="480"/>
    </location>
</feature>
<dbReference type="InterPro" id="IPR044878">
    <property type="entry name" value="UbiA_sf"/>
</dbReference>
<keyword evidence="5 10" id="KW-0812">Transmembrane</keyword>
<dbReference type="InterPro" id="IPR030470">
    <property type="entry name" value="UbiA_prenylTrfase_CS"/>
</dbReference>
<gene>
    <name evidence="11" type="ORF">MAR_029666</name>
</gene>
<dbReference type="PROSITE" id="PS00943">
    <property type="entry name" value="UBIA"/>
    <property type="match status" value="1"/>
</dbReference>
<dbReference type="HAMAP" id="MF_00154">
    <property type="entry name" value="CyoE_CtaB"/>
    <property type="match status" value="1"/>
</dbReference>
<dbReference type="EMBL" id="CP111013">
    <property type="protein sequence ID" value="WAQ96976.1"/>
    <property type="molecule type" value="Genomic_DNA"/>
</dbReference>
<dbReference type="PANTHER" id="PTHR43448">
    <property type="entry name" value="PROTOHEME IX FARNESYLTRANSFERASE, MITOCHONDRIAL"/>
    <property type="match status" value="1"/>
</dbReference>
<evidence type="ECO:0000256" key="2">
    <source>
        <dbReference type="ARBA" id="ARBA00005985"/>
    </source>
</evidence>